<reference evidence="1" key="1">
    <citation type="submission" date="2016-04" db="EMBL/GenBank/DDBJ databases">
        <authorList>
            <person name="Tabuchi Yagui T.R."/>
        </authorList>
    </citation>
    <scope>NUCLEOTIDE SEQUENCE [LARGE SCALE GENOMIC DNA]</scope>
    <source>
        <strain evidence="1">NIES-26</strain>
    </source>
</reference>
<dbReference type="Proteomes" id="UP000252107">
    <property type="component" value="Unassembled WGS sequence"/>
</dbReference>
<gene>
    <name evidence="1" type="ORF">A6770_33025</name>
</gene>
<accession>A0A367Q3T5</accession>
<comment type="caution">
    <text evidence="1">The sequence shown here is derived from an EMBL/GenBank/DDBJ whole genome shotgun (WGS) entry which is preliminary data.</text>
</comment>
<evidence type="ECO:0000313" key="2">
    <source>
        <dbReference type="Proteomes" id="UP000252107"/>
    </source>
</evidence>
<dbReference type="AlphaFoldDB" id="A0A367Q3T5"/>
<evidence type="ECO:0000313" key="1">
    <source>
        <dbReference type="EMBL" id="RCJ18461.1"/>
    </source>
</evidence>
<protein>
    <submittedName>
        <fullName evidence="1">Uncharacterized protein</fullName>
    </submittedName>
</protein>
<proteinExistence type="predicted"/>
<name>A0A367Q3T5_9NOSO</name>
<dbReference type="EMBL" id="LXQD01000348">
    <property type="protein sequence ID" value="RCJ18461.1"/>
    <property type="molecule type" value="Genomic_DNA"/>
</dbReference>
<organism evidence="1 2">
    <name type="scientific">Nostoc minutum NIES-26</name>
    <dbReference type="NCBI Taxonomy" id="1844469"/>
    <lineage>
        <taxon>Bacteria</taxon>
        <taxon>Bacillati</taxon>
        <taxon>Cyanobacteriota</taxon>
        <taxon>Cyanophyceae</taxon>
        <taxon>Nostocales</taxon>
        <taxon>Nostocaceae</taxon>
        <taxon>Nostoc</taxon>
    </lineage>
</organism>
<keyword evidence="2" id="KW-1185">Reference proteome</keyword>
<sequence length="78" mass="8756">MSNFSERIETRVQELDANLDLSSSDIFNTVCNENNLSTVLITQELGCECPFALIGFVNELEQSEISFFLAKFSNILSD</sequence>